<gene>
    <name evidence="1" type="ORF">CR513_05142</name>
</gene>
<reference evidence="1" key="1">
    <citation type="submission" date="2018-05" db="EMBL/GenBank/DDBJ databases">
        <title>Draft genome of Mucuna pruriens seed.</title>
        <authorList>
            <person name="Nnadi N.E."/>
            <person name="Vos R."/>
            <person name="Hasami M.H."/>
            <person name="Devisetty U.K."/>
            <person name="Aguiy J.C."/>
        </authorList>
    </citation>
    <scope>NUCLEOTIDE SEQUENCE [LARGE SCALE GENOMIC DNA]</scope>
    <source>
        <strain evidence="1">JCA_2017</strain>
    </source>
</reference>
<organism evidence="1 2">
    <name type="scientific">Mucuna pruriens</name>
    <name type="common">Velvet bean</name>
    <name type="synonym">Dolichos pruriens</name>
    <dbReference type="NCBI Taxonomy" id="157652"/>
    <lineage>
        <taxon>Eukaryota</taxon>
        <taxon>Viridiplantae</taxon>
        <taxon>Streptophyta</taxon>
        <taxon>Embryophyta</taxon>
        <taxon>Tracheophyta</taxon>
        <taxon>Spermatophyta</taxon>
        <taxon>Magnoliopsida</taxon>
        <taxon>eudicotyledons</taxon>
        <taxon>Gunneridae</taxon>
        <taxon>Pentapetalae</taxon>
        <taxon>rosids</taxon>
        <taxon>fabids</taxon>
        <taxon>Fabales</taxon>
        <taxon>Fabaceae</taxon>
        <taxon>Papilionoideae</taxon>
        <taxon>50 kb inversion clade</taxon>
        <taxon>NPAAA clade</taxon>
        <taxon>indigoferoid/millettioid clade</taxon>
        <taxon>Phaseoleae</taxon>
        <taxon>Mucuna</taxon>
    </lineage>
</organism>
<evidence type="ECO:0000313" key="1">
    <source>
        <dbReference type="EMBL" id="RDY10352.1"/>
    </source>
</evidence>
<protein>
    <submittedName>
        <fullName evidence="1">Uncharacterized protein</fullName>
    </submittedName>
</protein>
<keyword evidence="2" id="KW-1185">Reference proteome</keyword>
<proteinExistence type="predicted"/>
<dbReference type="EMBL" id="QJKJ01000858">
    <property type="protein sequence ID" value="RDY10352.1"/>
    <property type="molecule type" value="Genomic_DNA"/>
</dbReference>
<name>A0A371I5N2_MUCPR</name>
<sequence length="87" mass="9741">MFRSREGKTKNSLQKAKQMLKVDPALSCWEEVPVIADAKGDAKKAAALPTSSVTQNFNSVVQIRFKMEPIRDMPGFRIGRKCLSKET</sequence>
<comment type="caution">
    <text evidence="1">The sequence shown here is derived from an EMBL/GenBank/DDBJ whole genome shotgun (WGS) entry which is preliminary data.</text>
</comment>
<evidence type="ECO:0000313" key="2">
    <source>
        <dbReference type="Proteomes" id="UP000257109"/>
    </source>
</evidence>
<dbReference type="AlphaFoldDB" id="A0A371I5N2"/>
<dbReference type="Proteomes" id="UP000257109">
    <property type="component" value="Unassembled WGS sequence"/>
</dbReference>
<accession>A0A371I5N2</accession>